<accession>A0A0K6GL36</accession>
<dbReference type="RefSeq" id="WP_055440420.1">
    <property type="nucleotide sequence ID" value="NZ_BAABDZ010000029.1"/>
</dbReference>
<gene>
    <name evidence="1" type="ORF">Ga0061060_10330</name>
</gene>
<protein>
    <submittedName>
        <fullName evidence="1">Uncharacterized protein</fullName>
    </submittedName>
</protein>
<dbReference type="EMBL" id="CYGZ01000003">
    <property type="protein sequence ID" value="CUA79211.1"/>
    <property type="molecule type" value="Genomic_DNA"/>
</dbReference>
<dbReference type="Proteomes" id="UP000182738">
    <property type="component" value="Unassembled WGS sequence"/>
</dbReference>
<evidence type="ECO:0000313" key="2">
    <source>
        <dbReference type="Proteomes" id="UP000182738"/>
    </source>
</evidence>
<dbReference type="AlphaFoldDB" id="A0A0K6GL36"/>
<evidence type="ECO:0000313" key="1">
    <source>
        <dbReference type="EMBL" id="CUA79211.1"/>
    </source>
</evidence>
<keyword evidence="2" id="KW-1185">Reference proteome</keyword>
<proteinExistence type="predicted"/>
<reference evidence="2" key="1">
    <citation type="submission" date="2015-08" db="EMBL/GenBank/DDBJ databases">
        <authorList>
            <person name="Varghese N."/>
        </authorList>
    </citation>
    <scope>NUCLEOTIDE SEQUENCE [LARGE SCALE GENOMIC DNA]</scope>
    <source>
        <strain evidence="2">DSM 27374</strain>
    </source>
</reference>
<name>A0A0K6GL36_9BACL</name>
<sequence length="178" mass="20730">MRKLFIIVILMFFVSYLIHKANEGANFHSPVYSGRELKIGIVGDIPNIRENNVSFIQMSLEDVLQKKFVTKVDSVFITKKHLKEAAEPQYAKIYWESPIPFVFIDSEKVYLAFLDDQLSYEDAHTIKSGDYVVGFHKDTYFGIGLYNNIRNEKTIQDCYSRLFVIIERFKNTGKILIK</sequence>
<organism evidence="1 2">
    <name type="scientific">Anoxybacillus suryakundensis</name>
    <dbReference type="NCBI Taxonomy" id="1325335"/>
    <lineage>
        <taxon>Bacteria</taxon>
        <taxon>Bacillati</taxon>
        <taxon>Bacillota</taxon>
        <taxon>Bacilli</taxon>
        <taxon>Bacillales</taxon>
        <taxon>Anoxybacillaceae</taxon>
        <taxon>Anoxybacillus</taxon>
    </lineage>
</organism>